<dbReference type="PANTHER" id="PTHR42110">
    <property type="entry name" value="L-ASPARAGINASE, PUTATIVE (AFU_ORTHOLOGUE AFUA_3G11890)-RELATED"/>
    <property type="match status" value="1"/>
</dbReference>
<sequence>MPDSTPTAHAPLVEVVRSGFREGVHFGAVVGLSASGEVAHARGPVEAPTFPRSSAKPFQALACLRVGAPITGAQVAIAAGSHSGQDIHVANVIRTLADAGLGPDALDCPPEPPMDRRTREELLRSGGGPARELMNCSGKHAAMLAACVRQGWSTADYLDPGHPLQVLVREVIEEKCGEPVVHTAVDGCGAPQMAVSLVGLARGVRAMALADADSHEATVLSAMRGFPEYVAGADRDDTVLMRRLPGVVSKQGAEGVMVVAAATGESVAVKISDGDPLVRARTMVALTALAELGVDVGPVTDLLAADVLGGGRPVGTVRPLAG</sequence>
<dbReference type="EMBL" id="JACCCC010000001">
    <property type="protein sequence ID" value="NYE49357.1"/>
    <property type="molecule type" value="Genomic_DNA"/>
</dbReference>
<proteinExistence type="predicted"/>
<dbReference type="Pfam" id="PF06089">
    <property type="entry name" value="Asparaginase_II"/>
    <property type="match status" value="1"/>
</dbReference>
<dbReference type="PANTHER" id="PTHR42110:SF1">
    <property type="entry name" value="L-ASPARAGINASE, PUTATIVE (AFU_ORTHOLOGUE AFUA_3G11890)-RELATED"/>
    <property type="match status" value="1"/>
</dbReference>
<evidence type="ECO:0000313" key="2">
    <source>
        <dbReference type="Proteomes" id="UP000589036"/>
    </source>
</evidence>
<evidence type="ECO:0000313" key="1">
    <source>
        <dbReference type="EMBL" id="NYE49357.1"/>
    </source>
</evidence>
<protein>
    <submittedName>
        <fullName evidence="1">L-asparaginase II</fullName>
    </submittedName>
</protein>
<organism evidence="1 2">
    <name type="scientific">Spinactinospora alkalitolerans</name>
    <dbReference type="NCBI Taxonomy" id="687207"/>
    <lineage>
        <taxon>Bacteria</taxon>
        <taxon>Bacillati</taxon>
        <taxon>Actinomycetota</taxon>
        <taxon>Actinomycetes</taxon>
        <taxon>Streptosporangiales</taxon>
        <taxon>Nocardiopsidaceae</taxon>
        <taxon>Spinactinospora</taxon>
    </lineage>
</organism>
<dbReference type="InterPro" id="IPR010349">
    <property type="entry name" value="Asparaginase_II"/>
</dbReference>
<keyword evidence="2" id="KW-1185">Reference proteome</keyword>
<reference evidence="1 2" key="1">
    <citation type="submission" date="2020-07" db="EMBL/GenBank/DDBJ databases">
        <title>Sequencing the genomes of 1000 actinobacteria strains.</title>
        <authorList>
            <person name="Klenk H.-P."/>
        </authorList>
    </citation>
    <scope>NUCLEOTIDE SEQUENCE [LARGE SCALE GENOMIC DNA]</scope>
    <source>
        <strain evidence="1 2">CXB654</strain>
    </source>
</reference>
<comment type="caution">
    <text evidence="1">The sequence shown here is derived from an EMBL/GenBank/DDBJ whole genome shotgun (WGS) entry which is preliminary data.</text>
</comment>
<name>A0A852U1A5_9ACTN</name>
<dbReference type="AlphaFoldDB" id="A0A852U1A5"/>
<gene>
    <name evidence="1" type="ORF">HDA32_004477</name>
</gene>
<dbReference type="Proteomes" id="UP000589036">
    <property type="component" value="Unassembled WGS sequence"/>
</dbReference>
<dbReference type="RefSeq" id="WP_179645031.1">
    <property type="nucleotide sequence ID" value="NZ_BAAAYY010000031.1"/>
</dbReference>
<accession>A0A852U1A5</accession>